<feature type="transmembrane region" description="Helical" evidence="7">
    <location>
        <begin position="170"/>
        <end position="196"/>
    </location>
</feature>
<dbReference type="STRING" id="1827387.A4S15_14370"/>
<dbReference type="InterPro" id="IPR003834">
    <property type="entry name" value="Cyt_c_assmbl_TM_dom"/>
</dbReference>
<dbReference type="PANTHER" id="PTHR31272:SF4">
    <property type="entry name" value="CYTOCHROME C-TYPE BIOGENESIS PROTEIN HI_1454-RELATED"/>
    <property type="match status" value="1"/>
</dbReference>
<keyword evidence="4" id="KW-0201">Cytochrome c-type biogenesis</keyword>
<proteinExistence type="inferred from homology"/>
<dbReference type="Pfam" id="PF02683">
    <property type="entry name" value="DsbD_TM"/>
    <property type="match status" value="1"/>
</dbReference>
<evidence type="ECO:0000313" key="10">
    <source>
        <dbReference type="Proteomes" id="UP000192872"/>
    </source>
</evidence>
<keyword evidence="5 7" id="KW-1133">Transmembrane helix</keyword>
<dbReference type="GO" id="GO:0017004">
    <property type="term" value="P:cytochrome complex assembly"/>
    <property type="evidence" value="ECO:0007669"/>
    <property type="project" value="UniProtKB-KW"/>
</dbReference>
<comment type="subcellular location">
    <subcellularLocation>
        <location evidence="1">Membrane</location>
        <topology evidence="1">Multi-pass membrane protein</topology>
    </subcellularLocation>
</comment>
<feature type="domain" description="Cytochrome C biogenesis protein transmembrane" evidence="8">
    <location>
        <begin position="2"/>
        <end position="220"/>
    </location>
</feature>
<dbReference type="PANTHER" id="PTHR31272">
    <property type="entry name" value="CYTOCHROME C-TYPE BIOGENESIS PROTEIN HI_1454-RELATED"/>
    <property type="match status" value="1"/>
</dbReference>
<accession>A0A1W9I3V2</accession>
<comment type="caution">
    <text evidence="9">The sequence shown here is derived from an EMBL/GenBank/DDBJ whole genome shotgun (WGS) entry which is preliminary data.</text>
</comment>
<feature type="transmembrane region" description="Helical" evidence="7">
    <location>
        <begin position="89"/>
        <end position="115"/>
    </location>
</feature>
<evidence type="ECO:0000256" key="6">
    <source>
        <dbReference type="ARBA" id="ARBA00023136"/>
    </source>
</evidence>
<evidence type="ECO:0000256" key="5">
    <source>
        <dbReference type="ARBA" id="ARBA00022989"/>
    </source>
</evidence>
<gene>
    <name evidence="9" type="ORF">A4S15_14370</name>
</gene>
<sequence length="243" mass="25541">MTVTILAAFGAGLLSFLSPCVLPLVPPYLCYLAGVSFDQLTAHEAAQPLDRRRVAVSALLFVLGFSTVFITLGATASVLGQALARHLALLGQIAGVLIIIMGLHFLGVFRLALLYREARFEAPRQAGFAGAFLMGLAFAFGWTPCIGPVLAAILAVAASENTVWSGIGLLAVYSAGLGVPFMLAAFAIGPFLTASLRFRRFLPIVEKVMGGALVATGILFLTGTISNVAIWMLETFPVLARLG</sequence>
<dbReference type="AlphaFoldDB" id="A0A1W9I3V2"/>
<feature type="transmembrane region" description="Helical" evidence="7">
    <location>
        <begin position="208"/>
        <end position="233"/>
    </location>
</feature>
<feature type="transmembrane region" description="Helical" evidence="7">
    <location>
        <begin position="54"/>
        <end position="83"/>
    </location>
</feature>
<keyword evidence="6 7" id="KW-0472">Membrane</keyword>
<evidence type="ECO:0000256" key="1">
    <source>
        <dbReference type="ARBA" id="ARBA00004141"/>
    </source>
</evidence>
<organism evidence="9 10">
    <name type="scientific">Candidatus Raskinella chloraquaticus</name>
    <dbReference type="NCBI Taxonomy" id="1951219"/>
    <lineage>
        <taxon>Bacteria</taxon>
        <taxon>Pseudomonadati</taxon>
        <taxon>Pseudomonadota</taxon>
        <taxon>Alphaproteobacteria</taxon>
        <taxon>Hyphomicrobiales</taxon>
        <taxon>Phreatobacteraceae</taxon>
        <taxon>Candidatus Raskinella</taxon>
    </lineage>
</organism>
<evidence type="ECO:0000313" key="9">
    <source>
        <dbReference type="EMBL" id="OQW54282.1"/>
    </source>
</evidence>
<evidence type="ECO:0000259" key="8">
    <source>
        <dbReference type="Pfam" id="PF02683"/>
    </source>
</evidence>
<comment type="similarity">
    <text evidence="2">Belongs to the DsbD family.</text>
</comment>
<feature type="transmembrane region" description="Helical" evidence="7">
    <location>
        <begin position="127"/>
        <end position="158"/>
    </location>
</feature>
<protein>
    <submittedName>
        <fullName evidence="9">Cytochrome C biogenesis protein</fullName>
    </submittedName>
</protein>
<dbReference type="EMBL" id="LWDL01000004">
    <property type="protein sequence ID" value="OQW54282.1"/>
    <property type="molecule type" value="Genomic_DNA"/>
</dbReference>
<evidence type="ECO:0000256" key="3">
    <source>
        <dbReference type="ARBA" id="ARBA00022692"/>
    </source>
</evidence>
<keyword evidence="3 7" id="KW-0812">Transmembrane</keyword>
<feature type="transmembrane region" description="Helical" evidence="7">
    <location>
        <begin position="6"/>
        <end position="33"/>
    </location>
</feature>
<reference evidence="9 10" key="1">
    <citation type="journal article" date="2017" name="Water Res.">
        <title>Comammox in drinking water systems.</title>
        <authorList>
            <person name="Wang Y."/>
            <person name="Ma L."/>
            <person name="Mao Y."/>
            <person name="Jiang X."/>
            <person name="Xia Y."/>
            <person name="Yu K."/>
            <person name="Li B."/>
            <person name="Zhang T."/>
        </authorList>
    </citation>
    <scope>NUCLEOTIDE SEQUENCE [LARGE SCALE GENOMIC DNA]</scope>
    <source>
        <strain evidence="9">SG_bin8</strain>
    </source>
</reference>
<dbReference type="RefSeq" id="WP_376801208.1">
    <property type="nucleotide sequence ID" value="NZ_DBNB01000009.1"/>
</dbReference>
<dbReference type="Proteomes" id="UP000192872">
    <property type="component" value="Unassembled WGS sequence"/>
</dbReference>
<dbReference type="GO" id="GO:0016020">
    <property type="term" value="C:membrane"/>
    <property type="evidence" value="ECO:0007669"/>
    <property type="project" value="UniProtKB-SubCell"/>
</dbReference>
<evidence type="ECO:0000256" key="2">
    <source>
        <dbReference type="ARBA" id="ARBA00006143"/>
    </source>
</evidence>
<evidence type="ECO:0000256" key="4">
    <source>
        <dbReference type="ARBA" id="ARBA00022748"/>
    </source>
</evidence>
<evidence type="ECO:0000256" key="7">
    <source>
        <dbReference type="SAM" id="Phobius"/>
    </source>
</evidence>
<dbReference type="InterPro" id="IPR051790">
    <property type="entry name" value="Cytochrome_c-biogenesis_DsbD"/>
</dbReference>
<name>A0A1W9I3V2_9HYPH</name>